<keyword evidence="3" id="KW-1185">Reference proteome</keyword>
<organism evidence="2 3">
    <name type="scientific">Blautia parvula</name>
    <dbReference type="NCBI Taxonomy" id="2877527"/>
    <lineage>
        <taxon>Bacteria</taxon>
        <taxon>Bacillati</taxon>
        <taxon>Bacillota</taxon>
        <taxon>Clostridia</taxon>
        <taxon>Lachnospirales</taxon>
        <taxon>Lachnospiraceae</taxon>
        <taxon>Blautia</taxon>
    </lineage>
</organism>
<dbReference type="RefSeq" id="WP_227209965.1">
    <property type="nucleotide sequence ID" value="NZ_BAABZQ010000001.1"/>
</dbReference>
<gene>
    <name evidence="2" type="ORF">K340107D12_55050</name>
</gene>
<accession>A0ABQ0C1M4</accession>
<protein>
    <recommendedName>
        <fullName evidence="4">Trigger factor C-terminal domain-containing protein</fullName>
    </recommendedName>
</protein>
<evidence type="ECO:0000313" key="2">
    <source>
        <dbReference type="EMBL" id="GAA6502689.1"/>
    </source>
</evidence>
<evidence type="ECO:0000256" key="1">
    <source>
        <dbReference type="SAM" id="Phobius"/>
    </source>
</evidence>
<keyword evidence="1" id="KW-1133">Transmembrane helix</keyword>
<keyword evidence="1" id="KW-0812">Transmembrane</keyword>
<name>A0ABQ0C1M4_9FIRM</name>
<keyword evidence="1" id="KW-0472">Membrane</keyword>
<dbReference type="EMBL" id="BAABZQ010000001">
    <property type="protein sequence ID" value="GAA6502689.1"/>
    <property type="molecule type" value="Genomic_DNA"/>
</dbReference>
<reference evidence="2 3" key="1">
    <citation type="submission" date="2024-04" db="EMBL/GenBank/DDBJ databases">
        <title>Defined microbial consortia suppress multidrug-resistant proinflammatory Enterobacteriaceae via ecological control.</title>
        <authorList>
            <person name="Furuichi M."/>
            <person name="Kawaguchi T."/>
            <person name="Pust M."/>
            <person name="Yasuma K."/>
            <person name="Plichta D."/>
            <person name="Hasegawa N."/>
            <person name="Ohya T."/>
            <person name="Bhattarai S."/>
            <person name="Sasajima S."/>
            <person name="Aoto Y."/>
            <person name="Tuganbaev T."/>
            <person name="Yaginuma M."/>
            <person name="Ueda M."/>
            <person name="Okahashi N."/>
            <person name="Amafuji K."/>
            <person name="Kiridooshi Y."/>
            <person name="Sugita K."/>
            <person name="Strazar M."/>
            <person name="Skelly A."/>
            <person name="Suda W."/>
            <person name="Hattori M."/>
            <person name="Nakamoto N."/>
            <person name="Caballero S."/>
            <person name="Norman J."/>
            <person name="Olle B."/>
            <person name="Tanoue T."/>
            <person name="Arita M."/>
            <person name="Bucci V."/>
            <person name="Atarashi K."/>
            <person name="Xavier R."/>
            <person name="Honda K."/>
        </authorList>
    </citation>
    <scope>NUCLEOTIDE SEQUENCE [LARGE SCALE GENOMIC DNA]</scope>
    <source>
        <strain evidence="3">k34-0107-D12</strain>
    </source>
</reference>
<feature type="transmembrane region" description="Helical" evidence="1">
    <location>
        <begin position="15"/>
        <end position="35"/>
    </location>
</feature>
<sequence>MGKMQKDSKKASKKWIWILLAVIAVILAAAVVIFMKGRTEKEVFSVDGQPVYREEVACIVNKIKLYQREKTAEKAGIDVSEFTWETEADGKTGYEYLADAVVEELKEIKTMQKEAMDNGLADAIDYPSLMKVMEKENKDRGEKKGNNETVFGVTRYTADQFYDYFNENLSLQNKRELTNKDVLTASDEEARAVYDADPEYFDNEDYENVKTSAQNLVLENKYQEHLKEMAEGAKVEIPDEQALLQAVKDALEGKS</sequence>
<evidence type="ECO:0000313" key="3">
    <source>
        <dbReference type="Proteomes" id="UP001600941"/>
    </source>
</evidence>
<evidence type="ECO:0008006" key="4">
    <source>
        <dbReference type="Google" id="ProtNLM"/>
    </source>
</evidence>
<comment type="caution">
    <text evidence="2">The sequence shown here is derived from an EMBL/GenBank/DDBJ whole genome shotgun (WGS) entry which is preliminary data.</text>
</comment>
<dbReference type="Proteomes" id="UP001600941">
    <property type="component" value="Unassembled WGS sequence"/>
</dbReference>
<proteinExistence type="predicted"/>